<feature type="region of interest" description="Disordered" evidence="1">
    <location>
        <begin position="72"/>
        <end position="102"/>
    </location>
</feature>
<gene>
    <name evidence="2" type="ORF">OUZ56_032627</name>
</gene>
<evidence type="ECO:0000313" key="2">
    <source>
        <dbReference type="EMBL" id="KAK4045219.1"/>
    </source>
</evidence>
<feature type="compositionally biased region" description="Basic and acidic residues" evidence="1">
    <location>
        <begin position="194"/>
        <end position="206"/>
    </location>
</feature>
<feature type="region of interest" description="Disordered" evidence="1">
    <location>
        <begin position="304"/>
        <end position="329"/>
    </location>
</feature>
<protein>
    <submittedName>
        <fullName evidence="2">Uncharacterized protein</fullName>
    </submittedName>
</protein>
<sequence length="599" mass="66362">MQRVRPHSCRIGGPEAARKSSQGNPVGGGKCRLSGGNITVRMANLREEELGNVAVRLARRCRRKVVEKVRQRRDCADARKVDPRTRPNLDSEDAGRGETHRDNLFCGGGQRCGMGLEPHVVEADDELSARSVVVGADTEIRATAARPEDSWNIVKRGKFIASSGDDVAEDEVPRRPHVVTIPVDGRLRVERRARGDGVGARRRELPARATRTAAGGWRPRDLRSGSRRALEPNLPREIGKGEGGRGERGGKRIRAVRRCNNDVFRTRGKGRRDCRDLRRRVEGEGRRSDAVKRDVRLARKIGAGQHDARPTRDGAARREEAHEVGRRPRRRGVRIDCRKNLSRYRPLRGAGDHHEDARPRDLHGRVPAARAGVLGGPAIGHRADRGVGSHSRPDGKSTFVGCTDRVPGVRRDGVDVDLVDARREVVDLEYLRRRPADDDRGRRADVTHGARSEEARHLRDGVLPPARGKLSRLAHAEVLDAGDRRDRKRARFVDEVGRRGARAHAAVDGQAHHELAPDRRREGRRGKRRRDVRRADKRPSDRRRPPRREAIELPALGGPAGDVEPAELDDVAERADDATGHGGTRIAGNAGLCGGHWKV</sequence>
<proteinExistence type="predicted"/>
<feature type="compositionally biased region" description="Basic and acidic residues" evidence="1">
    <location>
        <begin position="237"/>
        <end position="250"/>
    </location>
</feature>
<evidence type="ECO:0000313" key="3">
    <source>
        <dbReference type="Proteomes" id="UP001234178"/>
    </source>
</evidence>
<feature type="compositionally biased region" description="Basic and acidic residues" evidence="1">
    <location>
        <begin position="381"/>
        <end position="395"/>
    </location>
</feature>
<name>A0ABR0B9G0_9CRUS</name>
<feature type="region of interest" description="Disordered" evidence="1">
    <location>
        <begin position="438"/>
        <end position="467"/>
    </location>
</feature>
<feature type="compositionally biased region" description="Basic and acidic residues" evidence="1">
    <location>
        <begin position="438"/>
        <end position="460"/>
    </location>
</feature>
<keyword evidence="3" id="KW-1185">Reference proteome</keyword>
<feature type="compositionally biased region" description="Low complexity" evidence="1">
    <location>
        <begin position="207"/>
        <end position="217"/>
    </location>
</feature>
<feature type="compositionally biased region" description="Basic and acidic residues" evidence="1">
    <location>
        <begin position="533"/>
        <end position="551"/>
    </location>
</feature>
<feature type="region of interest" description="Disordered" evidence="1">
    <location>
        <begin position="194"/>
        <end position="250"/>
    </location>
</feature>
<evidence type="ECO:0000256" key="1">
    <source>
        <dbReference type="SAM" id="MobiDB-lite"/>
    </source>
</evidence>
<feature type="compositionally biased region" description="Basic residues" evidence="1">
    <location>
        <begin position="522"/>
        <end position="532"/>
    </location>
</feature>
<accession>A0ABR0B9G0</accession>
<dbReference type="Proteomes" id="UP001234178">
    <property type="component" value="Unassembled WGS sequence"/>
</dbReference>
<feature type="compositionally biased region" description="Basic and acidic residues" evidence="1">
    <location>
        <begin position="510"/>
        <end position="521"/>
    </location>
</feature>
<feature type="region of interest" description="Disordered" evidence="1">
    <location>
        <begin position="372"/>
        <end position="403"/>
    </location>
</feature>
<reference evidence="2 3" key="1">
    <citation type="journal article" date="2023" name="Nucleic Acids Res.">
        <title>The hologenome of Daphnia magna reveals possible DNA methylation and microbiome-mediated evolution of the host genome.</title>
        <authorList>
            <person name="Chaturvedi A."/>
            <person name="Li X."/>
            <person name="Dhandapani V."/>
            <person name="Marshall H."/>
            <person name="Kissane S."/>
            <person name="Cuenca-Cambronero M."/>
            <person name="Asole G."/>
            <person name="Calvet F."/>
            <person name="Ruiz-Romero M."/>
            <person name="Marangio P."/>
            <person name="Guigo R."/>
            <person name="Rago D."/>
            <person name="Mirbahai L."/>
            <person name="Eastwood N."/>
            <person name="Colbourne J.K."/>
            <person name="Zhou J."/>
            <person name="Mallon E."/>
            <person name="Orsini L."/>
        </authorList>
    </citation>
    <scope>NUCLEOTIDE SEQUENCE [LARGE SCALE GENOMIC DNA]</scope>
    <source>
        <strain evidence="2">LRV0_1</strain>
    </source>
</reference>
<feature type="region of interest" description="Disordered" evidence="1">
    <location>
        <begin position="1"/>
        <end position="30"/>
    </location>
</feature>
<comment type="caution">
    <text evidence="2">The sequence shown here is derived from an EMBL/GenBank/DDBJ whole genome shotgun (WGS) entry which is preliminary data.</text>
</comment>
<feature type="compositionally biased region" description="Basic and acidic residues" evidence="1">
    <location>
        <begin position="218"/>
        <end position="230"/>
    </location>
</feature>
<feature type="region of interest" description="Disordered" evidence="1">
    <location>
        <begin position="495"/>
        <end position="599"/>
    </location>
</feature>
<organism evidence="2 3">
    <name type="scientific">Daphnia magna</name>
    <dbReference type="NCBI Taxonomy" id="35525"/>
    <lineage>
        <taxon>Eukaryota</taxon>
        <taxon>Metazoa</taxon>
        <taxon>Ecdysozoa</taxon>
        <taxon>Arthropoda</taxon>
        <taxon>Crustacea</taxon>
        <taxon>Branchiopoda</taxon>
        <taxon>Diplostraca</taxon>
        <taxon>Cladocera</taxon>
        <taxon>Anomopoda</taxon>
        <taxon>Daphniidae</taxon>
        <taxon>Daphnia</taxon>
    </lineage>
</organism>
<feature type="compositionally biased region" description="Basic and acidic residues" evidence="1">
    <location>
        <begin position="306"/>
        <end position="326"/>
    </location>
</feature>
<dbReference type="EMBL" id="JAOYFB010000041">
    <property type="protein sequence ID" value="KAK4045219.1"/>
    <property type="molecule type" value="Genomic_DNA"/>
</dbReference>